<dbReference type="Pfam" id="PF05638">
    <property type="entry name" value="T6SS_HCP"/>
    <property type="match status" value="1"/>
</dbReference>
<evidence type="ECO:0000313" key="2">
    <source>
        <dbReference type="Proteomes" id="UP000295598"/>
    </source>
</evidence>
<comment type="caution">
    <text evidence="1">The sequence shown here is derived from an EMBL/GenBank/DDBJ whole genome shotgun (WGS) entry which is preliminary data.</text>
</comment>
<protein>
    <submittedName>
        <fullName evidence="1">Type VI secretion system tube protein Hcp</fullName>
    </submittedName>
</protein>
<dbReference type="NCBIfam" id="TIGR03344">
    <property type="entry name" value="VI_effect_Hcp1"/>
    <property type="match status" value="1"/>
</dbReference>
<name>A0A4R4JJS1_9GAMM</name>
<proteinExistence type="predicted"/>
<dbReference type="InterPro" id="IPR036624">
    <property type="entry name" value="Hcp1-lik_sf"/>
</dbReference>
<dbReference type="InterPro" id="IPR052947">
    <property type="entry name" value="T6SS_Hcp1_domain"/>
</dbReference>
<sequence length="159" mass="18149">MANIIYLTLKGKKQGLISAGCGSLNSIGNHYQHGHENEIFIYTLQHLMTREQHASHHPVMIIKPIDKSSPLLAQCFSENEKLECLFELYRTSPTGGLEKYYSIRLGYAFISSIKTNYPHSKDNNSGTPQEVICFTYKNITWNNLACSTGSYSFWDDRIY</sequence>
<dbReference type="InterPro" id="IPR008514">
    <property type="entry name" value="T6SS_Hcp"/>
</dbReference>
<dbReference type="EMBL" id="PUJY01000024">
    <property type="protein sequence ID" value="TDB53661.1"/>
    <property type="molecule type" value="Genomic_DNA"/>
</dbReference>
<dbReference type="Proteomes" id="UP000295598">
    <property type="component" value="Unassembled WGS sequence"/>
</dbReference>
<reference evidence="1 2" key="1">
    <citation type="journal article" date="2019" name="Int. J. Syst. Evol. Microbiol.">
        <title>Photorhabdus khanii subsp. guanajuatensis subsp. nov., isolated from Heterorhabditis atacamensis, and Photorhabdus luminescens subsp. mexicana subsp. nov., isolated from Heterorhabditis mexicana entomopathogenic nematodes.</title>
        <authorList>
            <person name="Machado R.A.R."/>
            <person name="Bruno P."/>
            <person name="Arce C.C.M."/>
            <person name="Liechti N."/>
            <person name="Kohler A."/>
            <person name="Bernal J."/>
            <person name="Bruggmann R."/>
            <person name="Turlings T.C.J."/>
        </authorList>
    </citation>
    <scope>NUCLEOTIDE SEQUENCE [LARGE SCALE GENOMIC DNA]</scope>
    <source>
        <strain evidence="1 2">MEX20-17</strain>
    </source>
</reference>
<dbReference type="RefSeq" id="WP_132355037.1">
    <property type="nucleotide sequence ID" value="NZ_CAWOJO010000024.1"/>
</dbReference>
<dbReference type="SUPFAM" id="SSF141452">
    <property type="entry name" value="Hcp1-like"/>
    <property type="match status" value="1"/>
</dbReference>
<dbReference type="Gene3D" id="2.30.110.20">
    <property type="entry name" value="Hcp1-like"/>
    <property type="match status" value="1"/>
</dbReference>
<evidence type="ECO:0000313" key="1">
    <source>
        <dbReference type="EMBL" id="TDB53661.1"/>
    </source>
</evidence>
<dbReference type="AlphaFoldDB" id="A0A4R4JJS1"/>
<dbReference type="PANTHER" id="PTHR34319:SF7">
    <property type="entry name" value="HNH ENDONUCLEASE DOMAIN-CONTAINING PROTEIN"/>
    <property type="match status" value="1"/>
</dbReference>
<gene>
    <name evidence="1" type="ORF">C5467_14545</name>
</gene>
<dbReference type="PANTHER" id="PTHR34319">
    <property type="entry name" value="MAJOR EXPORTED PROTEIN"/>
    <property type="match status" value="1"/>
</dbReference>
<accession>A0A4R4JJS1</accession>
<organism evidence="1 2">
    <name type="scientific">Photorhabdus khanii subsp. guanajuatensis</name>
    <dbReference type="NCBI Taxonomy" id="2100166"/>
    <lineage>
        <taxon>Bacteria</taxon>
        <taxon>Pseudomonadati</taxon>
        <taxon>Pseudomonadota</taxon>
        <taxon>Gammaproteobacteria</taxon>
        <taxon>Enterobacterales</taxon>
        <taxon>Morganellaceae</taxon>
        <taxon>Photorhabdus</taxon>
    </lineage>
</organism>